<dbReference type="OrthoDB" id="676979at2759"/>
<dbReference type="STRING" id="15368.A0A0Q3E6E8"/>
<evidence type="ECO:0000256" key="10">
    <source>
        <dbReference type="SAM" id="Phobius"/>
    </source>
</evidence>
<dbReference type="InterPro" id="IPR051809">
    <property type="entry name" value="Plant_receptor-like_S/T_kinase"/>
</dbReference>
<dbReference type="PROSITE" id="PS50011">
    <property type="entry name" value="PROTEIN_KINASE_DOM"/>
    <property type="match status" value="1"/>
</dbReference>
<evidence type="ECO:0000313" key="13">
    <source>
        <dbReference type="EnsemblPlants" id="KQJ81780"/>
    </source>
</evidence>
<dbReference type="Gene3D" id="1.10.510.10">
    <property type="entry name" value="Transferase(Phosphotransferase) domain 1"/>
    <property type="match status" value="1"/>
</dbReference>
<name>A0A0Q3E6E8_BRADI</name>
<dbReference type="Gene3D" id="3.80.10.10">
    <property type="entry name" value="Ribonuclease Inhibitor"/>
    <property type="match status" value="1"/>
</dbReference>
<evidence type="ECO:0000259" key="11">
    <source>
        <dbReference type="PROSITE" id="PS50011"/>
    </source>
</evidence>
<reference evidence="12 13" key="1">
    <citation type="journal article" date="2010" name="Nature">
        <title>Genome sequencing and analysis of the model grass Brachypodium distachyon.</title>
        <authorList>
            <consortium name="International Brachypodium Initiative"/>
        </authorList>
    </citation>
    <scope>NUCLEOTIDE SEQUENCE [LARGE SCALE GENOMIC DNA]</scope>
    <source>
        <strain evidence="12 13">Bd21</strain>
    </source>
</reference>
<evidence type="ECO:0000256" key="2">
    <source>
        <dbReference type="ARBA" id="ARBA00022614"/>
    </source>
</evidence>
<dbReference type="Gramene" id="KQJ81780">
    <property type="protein sequence ID" value="KQJ81780"/>
    <property type="gene ID" value="BRADI_5g03042v3"/>
</dbReference>
<reference evidence="12" key="2">
    <citation type="submission" date="2017-06" db="EMBL/GenBank/DDBJ databases">
        <title>WGS assembly of Brachypodium distachyon.</title>
        <authorList>
            <consortium name="The International Brachypodium Initiative"/>
            <person name="Lucas S."/>
            <person name="Harmon-Smith M."/>
            <person name="Lail K."/>
            <person name="Tice H."/>
            <person name="Grimwood J."/>
            <person name="Bruce D."/>
            <person name="Barry K."/>
            <person name="Shu S."/>
            <person name="Lindquist E."/>
            <person name="Wang M."/>
            <person name="Pitluck S."/>
            <person name="Vogel J.P."/>
            <person name="Garvin D.F."/>
            <person name="Mockler T.C."/>
            <person name="Schmutz J."/>
            <person name="Rokhsar D."/>
            <person name="Bevan M.W."/>
        </authorList>
    </citation>
    <scope>NUCLEOTIDE SEQUENCE</scope>
    <source>
        <strain evidence="12">Bd21</strain>
    </source>
</reference>
<dbReference type="PROSITE" id="PS00107">
    <property type="entry name" value="PROTEIN_KINASE_ATP"/>
    <property type="match status" value="1"/>
</dbReference>
<sequence>MSSLANCTKLQIFSMKGNRLQGHVPDSLGNLSAQLQHLYLGTNKLSGGFPSGIANLPGLLILGLEENRFTGEIPEWLGTQTNLQGIELASNFFTGVIPSSLSNLSQLTELYLESNNFYVTIPPNLGNIRVLKILSISNNNLHDSIPKEIFNIPTITRISLSFNKLDGQLPVEIGHAKQLSYLLISSNNLSGVVPETLGDCESMEYLQQLDLSFNRLDGEVPQKGIFKNRSATRIGGNRGLCVGPLELHLPACLATNSSSFKHTDCPLCFKVMIPLASTLLLAGVISLLLFLWKKQRRKSVSLSSFGRKFPKVSYGDIAKATEGFSVSNLIGSGRYSSVYQAKLFEDENVVAVKVFCLETSGANRSFIAECDALRNVRHRNLVQILNACSSIDYKGNEFKAWSMKCAGGGEVSTAADVYSFGVVLLEMFIRRRPTDDMFKDGLSISQFVEINFPDKVSQVVDSQLLQELNLCQETQIAGGEENRVQQCLLAVLNIALCCTKSSPNERINMQEVAAKLHGIRHAYLL</sequence>
<organism evidence="12">
    <name type="scientific">Brachypodium distachyon</name>
    <name type="common">Purple false brome</name>
    <name type="synonym">Trachynia distachya</name>
    <dbReference type="NCBI Taxonomy" id="15368"/>
    <lineage>
        <taxon>Eukaryota</taxon>
        <taxon>Viridiplantae</taxon>
        <taxon>Streptophyta</taxon>
        <taxon>Embryophyta</taxon>
        <taxon>Tracheophyta</taxon>
        <taxon>Spermatophyta</taxon>
        <taxon>Magnoliopsida</taxon>
        <taxon>Liliopsida</taxon>
        <taxon>Poales</taxon>
        <taxon>Poaceae</taxon>
        <taxon>BOP clade</taxon>
        <taxon>Pooideae</taxon>
        <taxon>Stipodae</taxon>
        <taxon>Brachypodieae</taxon>
        <taxon>Brachypodium</taxon>
    </lineage>
</organism>
<dbReference type="InterPro" id="IPR032675">
    <property type="entry name" value="LRR_dom_sf"/>
</dbReference>
<evidence type="ECO:0000256" key="6">
    <source>
        <dbReference type="ARBA" id="ARBA00022989"/>
    </source>
</evidence>
<dbReference type="Pfam" id="PF00560">
    <property type="entry name" value="LRR_1"/>
    <property type="match status" value="4"/>
</dbReference>
<dbReference type="InterPro" id="IPR011009">
    <property type="entry name" value="Kinase-like_dom_sf"/>
</dbReference>
<dbReference type="PANTHER" id="PTHR27008">
    <property type="entry name" value="OS04G0122200 PROTEIN"/>
    <property type="match status" value="1"/>
</dbReference>
<evidence type="ECO:0000256" key="5">
    <source>
        <dbReference type="ARBA" id="ARBA00022737"/>
    </source>
</evidence>
<keyword evidence="4" id="KW-0732">Signal</keyword>
<keyword evidence="9" id="KW-0067">ATP-binding</keyword>
<dbReference type="InterPro" id="IPR000719">
    <property type="entry name" value="Prot_kinase_dom"/>
</dbReference>
<dbReference type="Gene3D" id="3.30.200.20">
    <property type="entry name" value="Phosphorylase Kinase, domain 1"/>
    <property type="match status" value="1"/>
</dbReference>
<keyword evidence="6 10" id="KW-1133">Transmembrane helix</keyword>
<dbReference type="InParanoid" id="A0A0Q3E6E8"/>
<dbReference type="Pfam" id="PF13855">
    <property type="entry name" value="LRR_8"/>
    <property type="match status" value="1"/>
</dbReference>
<accession>A0A0Q3E6E8</accession>
<protein>
    <recommendedName>
        <fullName evidence="11">Protein kinase domain-containing protein</fullName>
    </recommendedName>
</protein>
<evidence type="ECO:0000256" key="7">
    <source>
        <dbReference type="ARBA" id="ARBA00023136"/>
    </source>
</evidence>
<keyword evidence="8" id="KW-0325">Glycoprotein</keyword>
<keyword evidence="2" id="KW-0433">Leucine-rich repeat</keyword>
<keyword evidence="14" id="KW-1185">Reference proteome</keyword>
<keyword evidence="5" id="KW-0677">Repeat</keyword>
<keyword evidence="9" id="KW-0547">Nucleotide-binding</keyword>
<dbReference type="PANTHER" id="PTHR27008:SF537">
    <property type="entry name" value="OS11G0173432 PROTEIN"/>
    <property type="match status" value="1"/>
</dbReference>
<proteinExistence type="predicted"/>
<dbReference type="Proteomes" id="UP000008810">
    <property type="component" value="Chromosome 5"/>
</dbReference>
<dbReference type="Pfam" id="PF00069">
    <property type="entry name" value="Pkinase"/>
    <property type="match status" value="1"/>
</dbReference>
<dbReference type="FunFam" id="3.30.200.20:FF:000432">
    <property type="entry name" value="LRR receptor-like serine/threonine-protein kinase EFR"/>
    <property type="match status" value="1"/>
</dbReference>
<dbReference type="InterPro" id="IPR017441">
    <property type="entry name" value="Protein_kinase_ATP_BS"/>
</dbReference>
<dbReference type="SUPFAM" id="SSF52058">
    <property type="entry name" value="L domain-like"/>
    <property type="match status" value="1"/>
</dbReference>
<dbReference type="GO" id="GO:0004672">
    <property type="term" value="F:protein kinase activity"/>
    <property type="evidence" value="ECO:0007669"/>
    <property type="project" value="InterPro"/>
</dbReference>
<reference evidence="13" key="3">
    <citation type="submission" date="2018-08" db="UniProtKB">
        <authorList>
            <consortium name="EnsemblPlants"/>
        </authorList>
    </citation>
    <scope>IDENTIFICATION</scope>
    <source>
        <strain evidence="13">cv. Bd21</strain>
    </source>
</reference>
<keyword evidence="3 10" id="KW-0812">Transmembrane</keyword>
<evidence type="ECO:0000256" key="8">
    <source>
        <dbReference type="ARBA" id="ARBA00023180"/>
    </source>
</evidence>
<dbReference type="SUPFAM" id="SSF56112">
    <property type="entry name" value="Protein kinase-like (PK-like)"/>
    <property type="match status" value="1"/>
</dbReference>
<dbReference type="AlphaFoldDB" id="A0A0Q3E6E8"/>
<gene>
    <name evidence="12" type="ORF">BRADI_5g03042v3</name>
</gene>
<evidence type="ECO:0000256" key="9">
    <source>
        <dbReference type="PROSITE-ProRule" id="PRU10141"/>
    </source>
</evidence>
<dbReference type="GO" id="GO:0005524">
    <property type="term" value="F:ATP binding"/>
    <property type="evidence" value="ECO:0007669"/>
    <property type="project" value="UniProtKB-UniRule"/>
</dbReference>
<evidence type="ECO:0000313" key="12">
    <source>
        <dbReference type="EMBL" id="KQJ81780.2"/>
    </source>
</evidence>
<dbReference type="InterPro" id="IPR001611">
    <property type="entry name" value="Leu-rich_rpt"/>
</dbReference>
<dbReference type="EMBL" id="CM000884">
    <property type="protein sequence ID" value="KQJ81780.2"/>
    <property type="molecule type" value="Genomic_DNA"/>
</dbReference>
<dbReference type="GO" id="GO:0005886">
    <property type="term" value="C:plasma membrane"/>
    <property type="evidence" value="ECO:0007669"/>
    <property type="project" value="UniProtKB-SubCell"/>
</dbReference>
<dbReference type="FunFam" id="3.80.10.10:FF:000041">
    <property type="entry name" value="LRR receptor-like serine/threonine-protein kinase ERECTA"/>
    <property type="match status" value="1"/>
</dbReference>
<evidence type="ECO:0000313" key="14">
    <source>
        <dbReference type="Proteomes" id="UP000008810"/>
    </source>
</evidence>
<evidence type="ECO:0000256" key="1">
    <source>
        <dbReference type="ARBA" id="ARBA00004162"/>
    </source>
</evidence>
<keyword evidence="7 10" id="KW-0472">Membrane</keyword>
<feature type="domain" description="Protein kinase" evidence="11">
    <location>
        <begin position="324"/>
        <end position="525"/>
    </location>
</feature>
<evidence type="ECO:0000256" key="4">
    <source>
        <dbReference type="ARBA" id="ARBA00022729"/>
    </source>
</evidence>
<dbReference type="EnsemblPlants" id="KQJ81780">
    <property type="protein sequence ID" value="KQJ81780"/>
    <property type="gene ID" value="BRADI_5g03042v3"/>
</dbReference>
<feature type="transmembrane region" description="Helical" evidence="10">
    <location>
        <begin position="271"/>
        <end position="292"/>
    </location>
</feature>
<comment type="subcellular location">
    <subcellularLocation>
        <location evidence="1">Cell membrane</location>
        <topology evidence="1">Single-pass membrane protein</topology>
    </subcellularLocation>
</comment>
<feature type="binding site" evidence="9">
    <location>
        <position position="353"/>
    </location>
    <ligand>
        <name>ATP</name>
        <dbReference type="ChEBI" id="CHEBI:30616"/>
    </ligand>
</feature>
<evidence type="ECO:0000256" key="3">
    <source>
        <dbReference type="ARBA" id="ARBA00022692"/>
    </source>
</evidence>